<evidence type="ECO:0000313" key="2">
    <source>
        <dbReference type="Proteomes" id="UP000257039"/>
    </source>
</evidence>
<dbReference type="RefSeq" id="WP_094788992.1">
    <property type="nucleotide sequence ID" value="NZ_NDXW01000001.1"/>
</dbReference>
<gene>
    <name evidence="1" type="ORF">B9G39_23560</name>
</gene>
<proteinExistence type="predicted"/>
<keyword evidence="2" id="KW-1185">Reference proteome</keyword>
<sequence>MSRTAVDAFTVKDLIQYYKCIVELDNDPDNKDRRMTSGRRYFDARRQLEHGSFTPAEFGENTVPWLGKEIRWTTECQVKMSAYFAEIIDLSSKMRIQEQALERE</sequence>
<dbReference type="AlphaFoldDB" id="A0A4P9VSR0"/>
<dbReference type="EMBL" id="NDXW01000001">
    <property type="protein sequence ID" value="RDH46186.1"/>
    <property type="molecule type" value="Genomic_DNA"/>
</dbReference>
<name>A0A4P9VSR0_9GAMM</name>
<evidence type="ECO:0000313" key="1">
    <source>
        <dbReference type="EMBL" id="RDH46186.1"/>
    </source>
</evidence>
<comment type="caution">
    <text evidence="1">The sequence shown here is derived from an EMBL/GenBank/DDBJ whole genome shotgun (WGS) entry which is preliminary data.</text>
</comment>
<dbReference type="Proteomes" id="UP000257039">
    <property type="component" value="Unassembled WGS sequence"/>
</dbReference>
<organism evidence="1 2">
    <name type="scientific">Zooshikella ganghwensis</name>
    <dbReference type="NCBI Taxonomy" id="202772"/>
    <lineage>
        <taxon>Bacteria</taxon>
        <taxon>Pseudomonadati</taxon>
        <taxon>Pseudomonadota</taxon>
        <taxon>Gammaproteobacteria</taxon>
        <taxon>Oceanospirillales</taxon>
        <taxon>Zooshikellaceae</taxon>
        <taxon>Zooshikella</taxon>
    </lineage>
</organism>
<accession>A0A4P9VSR0</accession>
<protein>
    <submittedName>
        <fullName evidence="1">Uncharacterized protein</fullName>
    </submittedName>
</protein>
<reference evidence="1 2" key="1">
    <citation type="submission" date="2017-04" db="EMBL/GenBank/DDBJ databases">
        <title>Draft genome sequence of Zooshikella ganghwensis VG4 isolated from Red Sea sediments.</title>
        <authorList>
            <person name="Rehman Z."/>
            <person name="Alam I."/>
            <person name="Kamau A."/>
            <person name="Bajic V."/>
            <person name="Leiknes T."/>
        </authorList>
    </citation>
    <scope>NUCLEOTIDE SEQUENCE [LARGE SCALE GENOMIC DNA]</scope>
    <source>
        <strain evidence="1 2">VG4</strain>
    </source>
</reference>